<feature type="domain" description="Wadjet protein JetD C-terminal" evidence="1">
    <location>
        <begin position="207"/>
        <end position="373"/>
    </location>
</feature>
<dbReference type="RefSeq" id="WP_018475512.1">
    <property type="nucleotide sequence ID" value="NZ_BMWX01000006.1"/>
</dbReference>
<gene>
    <name evidence="3" type="ORF">GCM10007049_31330</name>
</gene>
<dbReference type="EMBL" id="BMWX01000006">
    <property type="protein sequence ID" value="GGZ35803.1"/>
    <property type="molecule type" value="Genomic_DNA"/>
</dbReference>
<feature type="domain" description="DUF3322" evidence="2">
    <location>
        <begin position="6"/>
        <end position="184"/>
    </location>
</feature>
<dbReference type="AlphaFoldDB" id="A0A918UUW7"/>
<organism evidence="3 4">
    <name type="scientific">Echinicola pacifica</name>
    <dbReference type="NCBI Taxonomy" id="346377"/>
    <lineage>
        <taxon>Bacteria</taxon>
        <taxon>Pseudomonadati</taxon>
        <taxon>Bacteroidota</taxon>
        <taxon>Cytophagia</taxon>
        <taxon>Cytophagales</taxon>
        <taxon>Cyclobacteriaceae</taxon>
        <taxon>Echinicola</taxon>
    </lineage>
</organism>
<evidence type="ECO:0000259" key="1">
    <source>
        <dbReference type="Pfam" id="PF09983"/>
    </source>
</evidence>
<dbReference type="InterPro" id="IPR024537">
    <property type="entry name" value="DUF3322"/>
</dbReference>
<evidence type="ECO:0008006" key="5">
    <source>
        <dbReference type="Google" id="ProtNLM"/>
    </source>
</evidence>
<evidence type="ECO:0000313" key="4">
    <source>
        <dbReference type="Proteomes" id="UP000619457"/>
    </source>
</evidence>
<reference evidence="3" key="2">
    <citation type="submission" date="2020-09" db="EMBL/GenBank/DDBJ databases">
        <authorList>
            <person name="Sun Q."/>
            <person name="Kim S."/>
        </authorList>
    </citation>
    <scope>NUCLEOTIDE SEQUENCE</scope>
    <source>
        <strain evidence="3">KCTC 12368</strain>
    </source>
</reference>
<name>A0A918UUW7_9BACT</name>
<sequence length="380" mass="44826">MITSSEIRNKAVSKYYVVLQSLLNGSDCFPLVIRSNKSLSKDFAQMNKEIVEVFSASKVKKGFGYTVYSETVKTRQHGIQNIPRSITFETLTDYLTFLNKGEEYRLMVENYELIKAEYPILDQWLIQNTKAIIANATIWPSLLKVCHWFFNCFEPDKYYIRELPISVHTKFIEENKTILRFILDELVPDIVLLSENLFEKRYHLKYDQPMVRFRILDQGCRGNRTYDDLTVLVDQFERNPIDCQNVFVIENKMNFLTFPQTPCSIAVWGKGFAIESLKTIGWLHEREIYYWSDLDAHGFQMLSQLRSYFPKTHSFLMHKSLLHLFQGYLVRGASTKVQDLIFLDEEEKETFHYLVQQNLRLEQERIPQRLVDEIVRGLVS</sequence>
<comment type="caution">
    <text evidence="3">The sequence shown here is derived from an EMBL/GenBank/DDBJ whole genome shotgun (WGS) entry which is preliminary data.</text>
</comment>
<reference evidence="3" key="1">
    <citation type="journal article" date="2014" name="Int. J. Syst. Evol. Microbiol.">
        <title>Complete genome sequence of Corynebacterium casei LMG S-19264T (=DSM 44701T), isolated from a smear-ripened cheese.</title>
        <authorList>
            <consortium name="US DOE Joint Genome Institute (JGI-PGF)"/>
            <person name="Walter F."/>
            <person name="Albersmeier A."/>
            <person name="Kalinowski J."/>
            <person name="Ruckert C."/>
        </authorList>
    </citation>
    <scope>NUCLEOTIDE SEQUENCE</scope>
    <source>
        <strain evidence="3">KCTC 12368</strain>
    </source>
</reference>
<protein>
    <recommendedName>
        <fullName evidence="5">Wadjet protein JetD C-terminal domain-containing protein</fullName>
    </recommendedName>
</protein>
<dbReference type="Pfam" id="PF09983">
    <property type="entry name" value="JetD_C"/>
    <property type="match status" value="1"/>
</dbReference>
<accession>A0A918UUW7</accession>
<proteinExistence type="predicted"/>
<evidence type="ECO:0000313" key="3">
    <source>
        <dbReference type="EMBL" id="GGZ35803.1"/>
    </source>
</evidence>
<evidence type="ECO:0000259" key="2">
    <source>
        <dbReference type="Pfam" id="PF11795"/>
    </source>
</evidence>
<keyword evidence="4" id="KW-1185">Reference proteome</keyword>
<dbReference type="Pfam" id="PF11795">
    <property type="entry name" value="DUF3322"/>
    <property type="match status" value="1"/>
</dbReference>
<dbReference type="Proteomes" id="UP000619457">
    <property type="component" value="Unassembled WGS sequence"/>
</dbReference>
<dbReference type="InterPro" id="IPR024534">
    <property type="entry name" value="JetD_C"/>
</dbReference>